<evidence type="ECO:0000313" key="2">
    <source>
        <dbReference type="Proteomes" id="UP001320715"/>
    </source>
</evidence>
<name>A0ABT1CMD6_9HYPH</name>
<gene>
    <name evidence="1" type="ORF">GTW23_04185</name>
</gene>
<keyword evidence="2" id="KW-1185">Reference proteome</keyword>
<accession>A0ABT1CMD6</accession>
<reference evidence="1 2" key="1">
    <citation type="submission" date="2020-01" db="EMBL/GenBank/DDBJ databases">
        <title>Genomes of bacteria type strains.</title>
        <authorList>
            <person name="Chen J."/>
            <person name="Zhu S."/>
            <person name="Yang J."/>
        </authorList>
    </citation>
    <scope>NUCLEOTIDE SEQUENCE [LARGE SCALE GENOMIC DNA]</scope>
    <source>
        <strain evidence="1 2">DSM 16655</strain>
    </source>
</reference>
<dbReference type="EMBL" id="JAAAML010000001">
    <property type="protein sequence ID" value="MCO6407364.1"/>
    <property type="molecule type" value="Genomic_DNA"/>
</dbReference>
<evidence type="ECO:0000313" key="1">
    <source>
        <dbReference type="EMBL" id="MCO6407364.1"/>
    </source>
</evidence>
<dbReference type="RefSeq" id="WP_252914748.1">
    <property type="nucleotide sequence ID" value="NZ_JAAAML010000001.1"/>
</dbReference>
<dbReference type="Proteomes" id="UP001320715">
    <property type="component" value="Unassembled WGS sequence"/>
</dbReference>
<protein>
    <submittedName>
        <fullName evidence="1">Uncharacterized protein</fullName>
    </submittedName>
</protein>
<dbReference type="Pfam" id="PF21822">
    <property type="entry name" value="Phage_TAC_15"/>
    <property type="match status" value="1"/>
</dbReference>
<proteinExistence type="predicted"/>
<organism evidence="1 2">
    <name type="scientific">Hoeflea alexandrii</name>
    <dbReference type="NCBI Taxonomy" id="288436"/>
    <lineage>
        <taxon>Bacteria</taxon>
        <taxon>Pseudomonadati</taxon>
        <taxon>Pseudomonadota</taxon>
        <taxon>Alphaproteobacteria</taxon>
        <taxon>Hyphomicrobiales</taxon>
        <taxon>Rhizobiaceae</taxon>
        <taxon>Hoeflea</taxon>
    </lineage>
</organism>
<comment type="caution">
    <text evidence="1">The sequence shown here is derived from an EMBL/GenBank/DDBJ whole genome shotgun (WGS) entry which is preliminary data.</text>
</comment>
<dbReference type="InterPro" id="IPR049156">
    <property type="entry name" value="Phage_chap_TAC_15-like"/>
</dbReference>
<sequence>MAEKKIAGFEIKVDRPLATEALKMQARLMSAAGGLAEKLPGILASRAEGATDEQRAKADADALTALAGIFERLSPEAYASLVGDIIGMAKIKRPSGHYDQADIDGDFSDNLGAIIPVAVFVLKTVFGDFFTGALASGARAMKVQG</sequence>